<sequence length="120" mass="14028">MKKISILLVLLMITSGIYSPSTIAEKYDENFCDQFEGVKKIMWEGLELRFGQIEKPIIEKDTPLFKLDGDKKVFSRTLRAGEFYRIYSFKPGMLDVGGGYFVDRDQDLRIKHQVKQNWLL</sequence>
<name>A0ABR9QFE0_9BACI</name>
<proteinExistence type="predicted"/>
<accession>A0ABR9QFE0</accession>
<keyword evidence="3" id="KW-1185">Reference proteome</keyword>
<reference evidence="2 3" key="1">
    <citation type="submission" date="2020-10" db="EMBL/GenBank/DDBJ databases">
        <title>Bacillus sp. HD4P25, an endophyte from a halophyte.</title>
        <authorList>
            <person name="Sun J.-Q."/>
        </authorList>
    </citation>
    <scope>NUCLEOTIDE SEQUENCE [LARGE SCALE GENOMIC DNA]</scope>
    <source>
        <strain evidence="2 3">YIM 93174</strain>
    </source>
</reference>
<keyword evidence="1" id="KW-0732">Signal</keyword>
<protein>
    <submittedName>
        <fullName evidence="2">Uncharacterized protein</fullName>
    </submittedName>
</protein>
<evidence type="ECO:0000256" key="1">
    <source>
        <dbReference type="SAM" id="SignalP"/>
    </source>
</evidence>
<evidence type="ECO:0000313" key="3">
    <source>
        <dbReference type="Proteomes" id="UP001516662"/>
    </source>
</evidence>
<dbReference type="EMBL" id="JADCLJ010000007">
    <property type="protein sequence ID" value="MBE4907200.1"/>
    <property type="molecule type" value="Genomic_DNA"/>
</dbReference>
<dbReference type="Proteomes" id="UP001516662">
    <property type="component" value="Unassembled WGS sequence"/>
</dbReference>
<dbReference type="RefSeq" id="WP_193534674.1">
    <property type="nucleotide sequence ID" value="NZ_JADCLJ010000007.1"/>
</dbReference>
<gene>
    <name evidence="2" type="ORF">IMZ08_03895</name>
</gene>
<comment type="caution">
    <text evidence="2">The sequence shown here is derived from an EMBL/GenBank/DDBJ whole genome shotgun (WGS) entry which is preliminary data.</text>
</comment>
<feature type="signal peptide" evidence="1">
    <location>
        <begin position="1"/>
        <end position="24"/>
    </location>
</feature>
<evidence type="ECO:0000313" key="2">
    <source>
        <dbReference type="EMBL" id="MBE4907200.1"/>
    </source>
</evidence>
<feature type="chain" id="PRO_5046502303" evidence="1">
    <location>
        <begin position="25"/>
        <end position="120"/>
    </location>
</feature>
<organism evidence="2 3">
    <name type="scientific">Litchfieldia luteola</name>
    <dbReference type="NCBI Taxonomy" id="682179"/>
    <lineage>
        <taxon>Bacteria</taxon>
        <taxon>Bacillati</taxon>
        <taxon>Bacillota</taxon>
        <taxon>Bacilli</taxon>
        <taxon>Bacillales</taxon>
        <taxon>Bacillaceae</taxon>
        <taxon>Litchfieldia</taxon>
    </lineage>
</organism>